<dbReference type="InterPro" id="IPR014774">
    <property type="entry name" value="KaiC-like_dom"/>
</dbReference>
<dbReference type="AlphaFoldDB" id="A0A3G2BBJ7"/>
<evidence type="ECO:0000313" key="2">
    <source>
        <dbReference type="EMBL" id="AYM27033.1"/>
    </source>
</evidence>
<dbReference type="Pfam" id="PF06745">
    <property type="entry name" value="ATPase"/>
    <property type="match status" value="1"/>
</dbReference>
<reference evidence="2" key="1">
    <citation type="submission" date="2018-01" db="EMBL/GenBank/DDBJ databases">
        <title>Three Arthrospira lineages shaped by ancient recombinations, followed by separate evolutions in extremophilic and selective niches.</title>
        <authorList>
            <person name="Waleron K."/>
            <person name="Waleron M."/>
            <person name="Misztak A."/>
            <person name="Furmaniak M."/>
            <person name="Wilmotte A."/>
        </authorList>
    </citation>
    <scope>NUCLEOTIDE SEQUENCE</scope>
    <source>
        <strain evidence="2">PCC 9901</strain>
    </source>
</reference>
<dbReference type="EMBL" id="MG777337">
    <property type="protein sequence ID" value="AYM27033.1"/>
    <property type="molecule type" value="Genomic_DNA"/>
</dbReference>
<sequence length="47" mass="5072">MVNSNPKSEPNKRNLISVQKIRTMIEGFDDISHGGMPAGRSTLVSGT</sequence>
<feature type="domain" description="KaiC-like" evidence="1">
    <location>
        <begin position="21"/>
        <end position="47"/>
    </location>
</feature>
<name>A0A3G2BBJ7_9CYAN</name>
<protein>
    <submittedName>
        <fullName evidence="2">Circadian clock protein regulator</fullName>
    </submittedName>
</protein>
<proteinExistence type="predicted"/>
<organism evidence="2">
    <name type="scientific">Arthrospira sp. PCC 9901</name>
    <dbReference type="NCBI Taxonomy" id="478446"/>
    <lineage>
        <taxon>Bacteria</taxon>
        <taxon>Bacillati</taxon>
        <taxon>Cyanobacteriota</taxon>
        <taxon>Cyanophyceae</taxon>
        <taxon>Oscillatoriophycideae</taxon>
        <taxon>Oscillatoriales</taxon>
        <taxon>Sirenicapillariaceae</taxon>
        <taxon>Limnospira</taxon>
    </lineage>
</organism>
<evidence type="ECO:0000259" key="1">
    <source>
        <dbReference type="Pfam" id="PF06745"/>
    </source>
</evidence>
<accession>A0A3G2BBJ7</accession>
<gene>
    <name evidence="2" type="primary">kaiC</name>
</gene>